<evidence type="ECO:0000313" key="4">
    <source>
        <dbReference type="Proteomes" id="UP000007102"/>
    </source>
</evidence>
<sequence>MAKKLSLEAKVGAFVVLSFLGLGVIATTLEPLKFKRGISEKHYYIKFKNVAGLEKDAPVRVAGVTVGKVIGIKVKENSAIVEIIFLKPVKLYKDASARIETMGLMGEKYVELNPGSPLNPELPSGAVIEKTQDSPSIDELISALYETIEKFNNALITPNGENRLAVIMDKISQLTSHIDKAVNNLNGMMEENRKTIKEVLENALVLSSTLKEELPQIMDNVNSLTTQLSEIAVENRQDIRETIVSLREVSERAPKIAEKIDKLTSQIQKLLNEENLQNIQEITKNLKSTSKEFKELLTKVNEGKGTIGKLFNDETLYKNLSKTTETLGKVADKFQTTKTFIGFRGDVNTRTGDTRGILSLKILPAEDHYYLLEVVGDSQGKVDKKDYYITYDGTTERREEIVKNYKTEFTLQYAKVFNDKWLHPGSKFVLRGGLKESTGGIGLDYIYNDKYMIFSDVWDAGRKELDGKTIPPHLRIGLRYNLNKNWYLYFGGDELLYHKYRGFFVGTGVLFGDDDLKYLLGSIPGGIK</sequence>
<dbReference type="PANTHER" id="PTHR33371:SF4">
    <property type="entry name" value="INTERMEMBRANE PHOSPHOLIPID TRANSPORT SYSTEM BINDING PROTEIN MLAD"/>
    <property type="match status" value="1"/>
</dbReference>
<dbReference type="OrthoDB" id="9788420at2"/>
<gene>
    <name evidence="3" type="ordered locus">Dester_0811</name>
</gene>
<evidence type="ECO:0000259" key="2">
    <source>
        <dbReference type="Pfam" id="PF02470"/>
    </source>
</evidence>
<dbReference type="STRING" id="868864.Dester_0811"/>
<reference evidence="4" key="2">
    <citation type="submission" date="2011-02" db="EMBL/GenBank/DDBJ databases">
        <title>The complete genome of Desulfurobacterium thermolithotrophum DSM 11699.</title>
        <authorList>
            <consortium name="US DOE Joint Genome Institute (JGI-PGF)"/>
            <person name="Lucas S."/>
            <person name="Copeland A."/>
            <person name="Lapidus A."/>
            <person name="Bruce D."/>
            <person name="Goodwin L."/>
            <person name="Pitluck S."/>
            <person name="Kyrpides N."/>
            <person name="Mavromatis K."/>
            <person name="Pagani I."/>
            <person name="Ivanova N."/>
            <person name="Mikhailova N."/>
            <person name="Daligault H."/>
            <person name="Detter J.C."/>
            <person name="Tapia R."/>
            <person name="Han C."/>
            <person name="Land M."/>
            <person name="Hauser L."/>
            <person name="Markowitz V."/>
            <person name="Cheng J.-F."/>
            <person name="Hugenholtz P."/>
            <person name="Woyke T."/>
            <person name="Wu D."/>
            <person name="Spring S."/>
            <person name="Brambilla E."/>
            <person name="Klenk H.-P."/>
            <person name="Eisen J.A."/>
        </authorList>
    </citation>
    <scope>NUCLEOTIDE SEQUENCE [LARGE SCALE GENOMIC DNA]</scope>
    <source>
        <strain evidence="4">DSM 11699 / BSA</strain>
    </source>
</reference>
<name>F0S3N0_DESTD</name>
<feature type="coiled-coil region" evidence="1">
    <location>
        <begin position="253"/>
        <end position="299"/>
    </location>
</feature>
<dbReference type="PANTHER" id="PTHR33371">
    <property type="entry name" value="INTERMEMBRANE PHOSPHOLIPID TRANSPORT SYSTEM BINDING PROTEIN MLAD-RELATED"/>
    <property type="match status" value="1"/>
</dbReference>
<dbReference type="KEGG" id="dte:Dester_0811"/>
<evidence type="ECO:0000313" key="3">
    <source>
        <dbReference type="EMBL" id="ADY73452.1"/>
    </source>
</evidence>
<organism evidence="3 4">
    <name type="scientific">Desulfurobacterium thermolithotrophum (strain DSM 11699 / BSA)</name>
    <dbReference type="NCBI Taxonomy" id="868864"/>
    <lineage>
        <taxon>Bacteria</taxon>
        <taxon>Pseudomonadati</taxon>
        <taxon>Aquificota</taxon>
        <taxon>Aquificia</taxon>
        <taxon>Desulfurobacteriales</taxon>
        <taxon>Desulfurobacteriaceae</taxon>
        <taxon>Desulfurobacterium</taxon>
    </lineage>
</organism>
<dbReference type="Gene3D" id="1.10.287.950">
    <property type="entry name" value="Methyl-accepting chemotaxis protein"/>
    <property type="match status" value="1"/>
</dbReference>
<accession>F0S3N0</accession>
<keyword evidence="4" id="KW-1185">Reference proteome</keyword>
<feature type="domain" description="Mce/MlaD" evidence="2">
    <location>
        <begin position="41"/>
        <end position="115"/>
    </location>
</feature>
<evidence type="ECO:0000256" key="1">
    <source>
        <dbReference type="SAM" id="Coils"/>
    </source>
</evidence>
<dbReference type="InParanoid" id="F0S3N0"/>
<dbReference type="Proteomes" id="UP000007102">
    <property type="component" value="Chromosome"/>
</dbReference>
<dbReference type="InterPro" id="IPR052336">
    <property type="entry name" value="MlaD_Phospholipid_Transporter"/>
</dbReference>
<dbReference type="AlphaFoldDB" id="F0S3N0"/>
<dbReference type="EMBL" id="CP002543">
    <property type="protein sequence ID" value="ADY73452.1"/>
    <property type="molecule type" value="Genomic_DNA"/>
</dbReference>
<dbReference type="eggNOG" id="COG1463">
    <property type="taxonomic scope" value="Bacteria"/>
</dbReference>
<dbReference type="Pfam" id="PF02470">
    <property type="entry name" value="MlaD"/>
    <property type="match status" value="1"/>
</dbReference>
<dbReference type="InterPro" id="IPR003399">
    <property type="entry name" value="Mce/MlaD"/>
</dbReference>
<protein>
    <submittedName>
        <fullName evidence="3">Mammalian cell entry related domain protein</fullName>
    </submittedName>
</protein>
<dbReference type="RefSeq" id="WP_013638406.1">
    <property type="nucleotide sequence ID" value="NC_015185.1"/>
</dbReference>
<dbReference type="HOGENOM" id="CLU_034188_0_0_0"/>
<reference evidence="3 4" key="1">
    <citation type="journal article" date="2011" name="Stand. Genomic Sci.">
        <title>Complete genome sequence of the thermophilic sulfur-reducer Desulfurobacterium thermolithotrophum type strain (BSA(T)) from a deep-sea hydrothermal vent.</title>
        <authorList>
            <person name="Goker M."/>
            <person name="Daligault H."/>
            <person name="Mwirichia R."/>
            <person name="Lapidus A."/>
            <person name="Lucas S."/>
            <person name="Deshpande S."/>
            <person name="Pagani I."/>
            <person name="Tapia R."/>
            <person name="Cheng J.F."/>
            <person name="Goodwin L."/>
            <person name="Pitluck S."/>
            <person name="Liolios K."/>
            <person name="Ivanova N."/>
            <person name="Mavromatis K."/>
            <person name="Mikhailova N."/>
            <person name="Pati A."/>
            <person name="Chen A."/>
            <person name="Palaniappan K."/>
            <person name="Han C."/>
            <person name="Land M."/>
            <person name="Hauser L."/>
            <person name="Pan C."/>
            <person name="Brambilla E.M."/>
            <person name="Rohde M."/>
            <person name="Spring S."/>
            <person name="Sikorski J."/>
            <person name="Wirth R."/>
            <person name="Detter J.C."/>
            <person name="Woyke T."/>
            <person name="Bristow J."/>
            <person name="Eisen J.A."/>
            <person name="Markowitz V."/>
            <person name="Hugenholtz P."/>
            <person name="Kyrpides N.C."/>
            <person name="Klenk H.P."/>
        </authorList>
    </citation>
    <scope>NUCLEOTIDE SEQUENCE [LARGE SCALE GENOMIC DNA]</scope>
    <source>
        <strain evidence="4">DSM 11699 / BSA</strain>
    </source>
</reference>
<proteinExistence type="predicted"/>
<keyword evidence="1" id="KW-0175">Coiled coil</keyword>